<dbReference type="Proteomes" id="UP000515154">
    <property type="component" value="Unplaced"/>
</dbReference>
<accession>A0A7E6EJ72</accession>
<name>A0A7E6EJ72_9MOLL</name>
<gene>
    <name evidence="2" type="primary">LOC118761643</name>
</gene>
<dbReference type="RefSeq" id="XP_036355631.1">
    <property type="nucleotide sequence ID" value="XM_036499738.1"/>
</dbReference>
<evidence type="ECO:0000313" key="2">
    <source>
        <dbReference type="RefSeq" id="XP_036355631.1"/>
    </source>
</evidence>
<protein>
    <submittedName>
        <fullName evidence="2">Uncharacterized protein LOC118761643</fullName>
    </submittedName>
</protein>
<sequence length="176" mass="21138">MSQDECQYFSYCKGTCHIHGLWYDKEIEDYDCNCSLYISFPENGTSWQRMFKMTENSFTRSLIYLYCDKFPMEKKEFRLTIGIDHIITFNGTGMNSTSWLHNEKILFNSYPDWKILKFTFNKNFSYPYFSAEFDNNWTLEAYRESGNVEKYDIPMKDPSGNVQWRYPQLVFSVLLK</sequence>
<evidence type="ECO:0000313" key="1">
    <source>
        <dbReference type="Proteomes" id="UP000515154"/>
    </source>
</evidence>
<reference evidence="2" key="1">
    <citation type="submission" date="2025-08" db="UniProtKB">
        <authorList>
            <consortium name="RefSeq"/>
        </authorList>
    </citation>
    <scope>IDENTIFICATION</scope>
</reference>
<organism evidence="1 2">
    <name type="scientific">Octopus sinensis</name>
    <name type="common">East Asian common octopus</name>
    <dbReference type="NCBI Taxonomy" id="2607531"/>
    <lineage>
        <taxon>Eukaryota</taxon>
        <taxon>Metazoa</taxon>
        <taxon>Spiralia</taxon>
        <taxon>Lophotrochozoa</taxon>
        <taxon>Mollusca</taxon>
        <taxon>Cephalopoda</taxon>
        <taxon>Coleoidea</taxon>
        <taxon>Octopodiformes</taxon>
        <taxon>Octopoda</taxon>
        <taxon>Incirrata</taxon>
        <taxon>Octopodidae</taxon>
        <taxon>Octopus</taxon>
    </lineage>
</organism>
<keyword evidence="1" id="KW-1185">Reference proteome</keyword>
<proteinExistence type="predicted"/>
<dbReference type="KEGG" id="osn:118761643"/>
<dbReference type="AlphaFoldDB" id="A0A7E6EJ72"/>